<keyword evidence="3" id="KW-1185">Reference proteome</keyword>
<proteinExistence type="predicted"/>
<feature type="region of interest" description="Disordered" evidence="1">
    <location>
        <begin position="73"/>
        <end position="95"/>
    </location>
</feature>
<dbReference type="RefSeq" id="WP_222990795.1">
    <property type="nucleotide sequence ID" value="NZ_JAINVV010000007.1"/>
</dbReference>
<accession>A0ABS7PR25</accession>
<gene>
    <name evidence="2" type="ORF">K7G82_15365</name>
</gene>
<evidence type="ECO:0008006" key="4">
    <source>
        <dbReference type="Google" id="ProtNLM"/>
    </source>
</evidence>
<dbReference type="Proteomes" id="UP000706039">
    <property type="component" value="Unassembled WGS sequence"/>
</dbReference>
<dbReference type="EMBL" id="JAINVV010000007">
    <property type="protein sequence ID" value="MBY8823683.1"/>
    <property type="molecule type" value="Genomic_DNA"/>
</dbReference>
<evidence type="ECO:0000256" key="1">
    <source>
        <dbReference type="SAM" id="MobiDB-lite"/>
    </source>
</evidence>
<organism evidence="2 3">
    <name type="scientific">Sphingomonas colocasiae</name>
    <dbReference type="NCBI Taxonomy" id="1848973"/>
    <lineage>
        <taxon>Bacteria</taxon>
        <taxon>Pseudomonadati</taxon>
        <taxon>Pseudomonadota</taxon>
        <taxon>Alphaproteobacteria</taxon>
        <taxon>Sphingomonadales</taxon>
        <taxon>Sphingomonadaceae</taxon>
        <taxon>Sphingomonas</taxon>
    </lineage>
</organism>
<reference evidence="2 3" key="1">
    <citation type="submission" date="2021-08" db="EMBL/GenBank/DDBJ databases">
        <authorList>
            <person name="Tuo L."/>
        </authorList>
    </citation>
    <scope>NUCLEOTIDE SEQUENCE [LARGE SCALE GENOMIC DNA]</scope>
    <source>
        <strain evidence="2 3">JCM 31229</strain>
    </source>
</reference>
<evidence type="ECO:0000313" key="2">
    <source>
        <dbReference type="EMBL" id="MBY8823683.1"/>
    </source>
</evidence>
<evidence type="ECO:0000313" key="3">
    <source>
        <dbReference type="Proteomes" id="UP000706039"/>
    </source>
</evidence>
<sequence>MRVVSSLADIDFTVGRVRRESGNLVIESGADSTLETTVTITPRDARHALGRLIGAGAVWGFLPAILFGGGGGETTAATTDHWEERRKSTGLNKPW</sequence>
<protein>
    <recommendedName>
        <fullName evidence="4">AsmA-like C-terminal domain-containing protein</fullName>
    </recommendedName>
</protein>
<name>A0ABS7PR25_9SPHN</name>
<comment type="caution">
    <text evidence="2">The sequence shown here is derived from an EMBL/GenBank/DDBJ whole genome shotgun (WGS) entry which is preliminary data.</text>
</comment>